<feature type="coiled-coil region" evidence="7">
    <location>
        <begin position="264"/>
        <end position="308"/>
    </location>
</feature>
<dbReference type="Proteomes" id="UP000183832">
    <property type="component" value="Unassembled WGS sequence"/>
</dbReference>
<feature type="coiled-coil region" evidence="7">
    <location>
        <begin position="1129"/>
        <end position="1156"/>
    </location>
</feature>
<dbReference type="Pfam" id="PF17675">
    <property type="entry name" value="APG6_N"/>
    <property type="match status" value="1"/>
</dbReference>
<keyword evidence="5 7" id="KW-0175">Coiled coil</keyword>
<feature type="coiled-coil region" evidence="7">
    <location>
        <begin position="353"/>
        <end position="384"/>
    </location>
</feature>
<dbReference type="InterPro" id="IPR041691">
    <property type="entry name" value="Atg6/beclin_CC"/>
</dbReference>
<reference evidence="12 13" key="1">
    <citation type="submission" date="2015-04" db="EMBL/GenBank/DDBJ databases">
        <authorList>
            <person name="Syromyatnikov M.Y."/>
            <person name="Popov V.N."/>
        </authorList>
    </citation>
    <scope>NUCLEOTIDE SEQUENCE [LARGE SCALE GENOMIC DNA]</scope>
</reference>
<evidence type="ECO:0000256" key="3">
    <source>
        <dbReference type="ARBA" id="ARBA00022490"/>
    </source>
</evidence>
<dbReference type="PANTHER" id="PTHR12768">
    <property type="entry name" value="BECLIN 1"/>
    <property type="match status" value="1"/>
</dbReference>
<dbReference type="Gene3D" id="1.20.5.1160">
    <property type="entry name" value="Vasodilator-stimulated phosphoprotein"/>
    <property type="match status" value="1"/>
</dbReference>
<dbReference type="Pfam" id="PF04111">
    <property type="entry name" value="APG6"/>
    <property type="match status" value="1"/>
</dbReference>
<dbReference type="Gene3D" id="6.10.250.3110">
    <property type="match status" value="1"/>
</dbReference>
<feature type="region of interest" description="Disordered" evidence="8">
    <location>
        <begin position="38"/>
        <end position="94"/>
    </location>
</feature>
<accession>A0A1J1J111</accession>
<comment type="subcellular location">
    <subcellularLocation>
        <location evidence="1">Cytoplasm</location>
        <location evidence="1">Cytoskeleton</location>
        <location evidence="1">Microtubule organizing center</location>
    </subcellularLocation>
</comment>
<feature type="coiled-coil region" evidence="7">
    <location>
        <begin position="1627"/>
        <end position="1863"/>
    </location>
</feature>
<gene>
    <name evidence="12" type="primary">putative Beclin-1-like protein</name>
    <name evidence="12" type="ORF">CLUMA_CG019102</name>
</gene>
<evidence type="ECO:0000259" key="11">
    <source>
        <dbReference type="Pfam" id="PF17675"/>
    </source>
</evidence>
<evidence type="ECO:0000256" key="1">
    <source>
        <dbReference type="ARBA" id="ARBA00004267"/>
    </source>
</evidence>
<feature type="region of interest" description="Disordered" evidence="8">
    <location>
        <begin position="427"/>
        <end position="470"/>
    </location>
</feature>
<dbReference type="GO" id="GO:0034272">
    <property type="term" value="C:phosphatidylinositol 3-kinase complex, class III, type II"/>
    <property type="evidence" value="ECO:0007669"/>
    <property type="project" value="TreeGrafter"/>
</dbReference>
<feature type="domain" description="Atg6 BARA" evidence="9">
    <location>
        <begin position="2598"/>
        <end position="2775"/>
    </location>
</feature>
<dbReference type="InterPro" id="IPR007243">
    <property type="entry name" value="Atg6/Beclin"/>
</dbReference>
<dbReference type="GO" id="GO:0045324">
    <property type="term" value="P:late endosome to vacuole transport"/>
    <property type="evidence" value="ECO:0007669"/>
    <property type="project" value="TreeGrafter"/>
</dbReference>
<keyword evidence="3" id="KW-0963">Cytoplasm</keyword>
<feature type="domain" description="Atg6/beclin coiled-coil" evidence="11">
    <location>
        <begin position="2468"/>
        <end position="2595"/>
    </location>
</feature>
<feature type="compositionally biased region" description="Basic and acidic residues" evidence="8">
    <location>
        <begin position="54"/>
        <end position="86"/>
    </location>
</feature>
<evidence type="ECO:0000256" key="7">
    <source>
        <dbReference type="SAM" id="Coils"/>
    </source>
</evidence>
<feature type="coiled-coil region" evidence="7">
    <location>
        <begin position="2511"/>
        <end position="2601"/>
    </location>
</feature>
<dbReference type="OrthoDB" id="2020852at2759"/>
<dbReference type="GO" id="GO:0043548">
    <property type="term" value="F:phosphatidylinositol 3-kinase binding"/>
    <property type="evidence" value="ECO:0007669"/>
    <property type="project" value="TreeGrafter"/>
</dbReference>
<evidence type="ECO:0000256" key="2">
    <source>
        <dbReference type="ARBA" id="ARBA00005965"/>
    </source>
</evidence>
<dbReference type="GO" id="GO:0006995">
    <property type="term" value="P:cellular response to nitrogen starvation"/>
    <property type="evidence" value="ECO:0007669"/>
    <property type="project" value="TreeGrafter"/>
</dbReference>
<keyword evidence="6" id="KW-0206">Cytoskeleton</keyword>
<dbReference type="FunFam" id="1.10.418.40:FF:000001">
    <property type="entry name" value="beclin-1 isoform X1"/>
    <property type="match status" value="1"/>
</dbReference>
<evidence type="ECO:0000313" key="13">
    <source>
        <dbReference type="Proteomes" id="UP000183832"/>
    </source>
</evidence>
<dbReference type="InterPro" id="IPR040455">
    <property type="entry name" value="Atg6_BARA"/>
</dbReference>
<dbReference type="PANTHER" id="PTHR12768:SF4">
    <property type="entry name" value="BECLIN-1"/>
    <property type="match status" value="1"/>
</dbReference>
<feature type="coiled-coil region" evidence="7">
    <location>
        <begin position="2186"/>
        <end position="2213"/>
    </location>
</feature>
<feature type="domain" description="Pericentrin/AKAP-450 centrosomal targeting" evidence="10">
    <location>
        <begin position="2237"/>
        <end position="2303"/>
    </location>
</feature>
<dbReference type="GO" id="GO:0030674">
    <property type="term" value="F:protein-macromolecule adaptor activity"/>
    <property type="evidence" value="ECO:0007669"/>
    <property type="project" value="TreeGrafter"/>
</dbReference>
<evidence type="ECO:0000259" key="10">
    <source>
        <dbReference type="Pfam" id="PF10495"/>
    </source>
</evidence>
<evidence type="ECO:0000256" key="8">
    <source>
        <dbReference type="SAM" id="MobiDB-lite"/>
    </source>
</evidence>
<keyword evidence="4" id="KW-0597">Phosphoprotein</keyword>
<evidence type="ECO:0000256" key="6">
    <source>
        <dbReference type="ARBA" id="ARBA00023212"/>
    </source>
</evidence>
<dbReference type="InterPro" id="IPR038274">
    <property type="entry name" value="Atg6/Beclin_C_sf"/>
</dbReference>
<evidence type="ECO:0000256" key="5">
    <source>
        <dbReference type="ARBA" id="ARBA00023054"/>
    </source>
</evidence>
<evidence type="ECO:0000256" key="4">
    <source>
        <dbReference type="ARBA" id="ARBA00022553"/>
    </source>
</evidence>
<evidence type="ECO:0000259" key="9">
    <source>
        <dbReference type="Pfam" id="PF04111"/>
    </source>
</evidence>
<dbReference type="GO" id="GO:0000407">
    <property type="term" value="C:phagophore assembly site"/>
    <property type="evidence" value="ECO:0007669"/>
    <property type="project" value="TreeGrafter"/>
</dbReference>
<feature type="coiled-coil region" evidence="7">
    <location>
        <begin position="1343"/>
        <end position="1520"/>
    </location>
</feature>
<feature type="compositionally biased region" description="Acidic residues" evidence="8">
    <location>
        <begin position="438"/>
        <end position="453"/>
    </location>
</feature>
<feature type="region of interest" description="Disordered" evidence="8">
    <location>
        <begin position="120"/>
        <end position="140"/>
    </location>
</feature>
<feature type="coiled-coil region" evidence="7">
    <location>
        <begin position="2033"/>
        <end position="2144"/>
    </location>
</feature>
<comment type="similarity">
    <text evidence="2">Belongs to the beclin family.</text>
</comment>
<dbReference type="Gene3D" id="1.10.418.40">
    <property type="entry name" value="Autophagy protein 6/Beclin 1"/>
    <property type="match status" value="1"/>
</dbReference>
<keyword evidence="13" id="KW-1185">Reference proteome</keyword>
<dbReference type="GO" id="GO:0000045">
    <property type="term" value="P:autophagosome assembly"/>
    <property type="evidence" value="ECO:0007669"/>
    <property type="project" value="TreeGrafter"/>
</dbReference>
<dbReference type="InterPro" id="IPR019528">
    <property type="entry name" value="PACT_domain"/>
</dbReference>
<proteinExistence type="inferred from homology"/>
<dbReference type="STRING" id="568069.A0A1J1J111"/>
<dbReference type="Pfam" id="PF10495">
    <property type="entry name" value="PACT_coil_coil"/>
    <property type="match status" value="1"/>
</dbReference>
<dbReference type="GO" id="GO:0034271">
    <property type="term" value="C:phosphatidylinositol 3-kinase complex, class III, type I"/>
    <property type="evidence" value="ECO:0007669"/>
    <property type="project" value="TreeGrafter"/>
</dbReference>
<feature type="coiled-coil region" evidence="7">
    <location>
        <begin position="1921"/>
        <end position="1994"/>
    </location>
</feature>
<dbReference type="GO" id="GO:0005815">
    <property type="term" value="C:microtubule organizing center"/>
    <property type="evidence" value="ECO:0007669"/>
    <property type="project" value="UniProtKB-SubCell"/>
</dbReference>
<feature type="coiled-coil region" evidence="7">
    <location>
        <begin position="1192"/>
        <end position="1219"/>
    </location>
</feature>
<dbReference type="EMBL" id="CVRI01000066">
    <property type="protein sequence ID" value="CRL06024.1"/>
    <property type="molecule type" value="Genomic_DNA"/>
</dbReference>
<dbReference type="GO" id="GO:0000423">
    <property type="term" value="P:mitophagy"/>
    <property type="evidence" value="ECO:0007669"/>
    <property type="project" value="TreeGrafter"/>
</dbReference>
<feature type="coiled-coil region" evidence="7">
    <location>
        <begin position="918"/>
        <end position="966"/>
    </location>
</feature>
<feature type="coiled-coil region" evidence="7">
    <location>
        <begin position="1047"/>
        <end position="1099"/>
    </location>
</feature>
<organism evidence="12 13">
    <name type="scientific">Clunio marinus</name>
    <dbReference type="NCBI Taxonomy" id="568069"/>
    <lineage>
        <taxon>Eukaryota</taxon>
        <taxon>Metazoa</taxon>
        <taxon>Ecdysozoa</taxon>
        <taxon>Arthropoda</taxon>
        <taxon>Hexapoda</taxon>
        <taxon>Insecta</taxon>
        <taxon>Pterygota</taxon>
        <taxon>Neoptera</taxon>
        <taxon>Endopterygota</taxon>
        <taxon>Diptera</taxon>
        <taxon>Nematocera</taxon>
        <taxon>Chironomoidea</taxon>
        <taxon>Chironomidae</taxon>
        <taxon>Clunio</taxon>
    </lineage>
</organism>
<name>A0A1J1J111_9DIPT</name>
<protein>
    <submittedName>
        <fullName evidence="12">CLUMA_CG019102, isoform A</fullName>
    </submittedName>
</protein>
<evidence type="ECO:0000313" key="12">
    <source>
        <dbReference type="EMBL" id="CRL06024.1"/>
    </source>
</evidence>
<sequence length="2787" mass="322974">MTTSSPIVQEVSKDFHQFSSLNLPKVPAAVSLRTSHSLDLDLTPDNSDDSLNSVEHENSIDEMIESHEYRSENSETSDSDDRKIDDNIDSNPTLPIKVEEKQEVLVVKKMEKVTPDYLKEPLDDITEEESETESKEHSEPVVVEKTNVIEKGSQFRSILEKNLLTTKSLDREDTTSNISANNQSHSLDLSNKSVKELQDIIIEKDSCLDALNIQLNALARRENLKEGTGRESLKESAPYSIATSASTEYRTINEDFNLKILDIENELQERASCIEQLRDRLNQSIQEREQFQIESEKLAQEVHDLRTKFANVESMKSSDEDKTVISISRINDFKRTLPEEELACFSKVWSKFEAFHKSEIEQLKAEHNEELKQLKEIYEKNEEMKLSQNSFETHRELVTKHTKEMEELREYFEKRCVDMEKQYSEDVFSQHSKRMEGVDTDESDNETLPDDDQQMPHESPKKISSQQENSALPTVLVEGSAIERNNEEIKETFDEKLNEIKRQHDLVVRELKQRLSVHEEHRFEQGDDYEHQIKSTANSEPQQNVIPSDHNADNELNNIINEYERRLEEQVALAREDVLHEMENLIQMTDTVHHGIKLFDPNEADKDVCASWHNWKEQIEWYLSGIKITKDKKVGRIMSLGGIHVQQVLKNMLKTGKDFQSGLKEEKALLSEDSRDDSKWPTEIILLREKLTAKSQLEIAQLKIEHEKEMARIKTEYELQLQRRLKRHAAFDAHRDLDKIINERDSLRELSASLRFTLCELAKYFTHCEDDINNTIQEELQKTHESGMEGELNISVISNTTKRLVTFKPDISSLIAIVEDPQLLEFISKTSDDGNSLLQINIVDCLERLKSEANNILGLSEALCKRTKLDISIDKLSDKADSCEEEDGLKRSHCKSLESYERIHSDDKTENAVQSLPVFNEETEAIELKGRLAELKNQLTKSEEEKSDLQEELTKARKKSVSLEMELHETKSHLEGFNVQKETVTEGFGTQTPTNIANKSFSLAELQEKAKTFLSASPTSPNNSTVDNANLLYQLIEDFCRETDRYMETEKKDRDDLQLQIEVADKQLKATRQFLEDQAAEREQERDEFSKEIEKLRVLVKEKDKGITTNESFQKENKITDIDLVINYIAGLEQQIKDLNTQVESFNDQKIKYENDLRASIDKIFDLREIIADLETQVQTKTLNEKVLNEKCKELEDFIDHQNQTNETLKDELESVRADVDEMGYAERIRYLEDQVKLTRPSAEQTLLVDQMTSQLKTIEMLLDRKTKTLEAFHALASTCSTTCSSPSEDVSRGVDFDGSEQSPLRISKISTEGSFLPFEEVQRILEKLSKHNRIEEATVKKVTDLEMQVNGMRANYIEIQQEKDILQERMSEQLMKISSLQSRLDEQRIRAEELNKQSNSDLTIRVHDLQNELSSLREILTARDKQIANLNQLLEHSKKIIDRQEQELVLSGDNDDRSLVDKLEDEVKRKSDEIQRLKEKIKSEMINRVALPDLMETMLAEKNEEIDSLREQLMMTTNKDHEMTQQKTLKFSDNATPPASTQGGTILSMISEYDEPDALRRMAVSRDQHTQLQQESFNFCSTANSDKTTLGSSLVDATPKMPSNIHLVPRHITFTSSDESSIVPDVNKLRDELEQITKEKNEAIENLKHELNEKSEEMSNLQLDLAAKTKLFDDLMSEKKEVERELDETRVTIMKFSSYEMTLKKKVEELNNSFVKIKELEMELKSQNQDLDNLRIVIAEKDESIEKLNEDLSVYQNKCKENERMLMDLERLKHQVTSYNDVMNEKENLLKKLELDLLRYVKSENELLEKAEHCDKLLEANQQLESDVDNLKRELSLKSFALEKCKFDLQEMEQKVDSLKKDDEATAAYDSHRNISVEEIAAKLDKELNYAAELDNNILKAIESESEVNSELEEVGGKRPNRYEEKMKKLEDEIANLKKQYQKVSNELEDEKKNSDSIQMQDASLIEAIKIRLEAALDNENVLKKLLEAERNKTETLSSQLTGIQRTKSFDNYLLFNKSPVQESPRRLAKLNEFESEVVQRLESEIKLLTSQNERERDRVIDLQKVLDRERDRFSKALTDQQEYSEQMKKEVKRLANDKEMLENELDQLHELKMKYFELEREKDKLMETIRALRNDVDRGTKRETKLAAALLKDKDSDNFESVPEQFMQKLKEINKSLADNVRENHQMAETLQVLTEERRALQQKIAELESSGNNLVHYQNSHHDLEERANHLFAKYMRCESFRKALIYQKKFLLITIASTIGYGNLNLPLFKTDPKKRKSFRSIVLVVIAIERMKYIAKRWTGKRMTAKVIFSAAPKRSQSATNNNWATFARLENNLQYLNSPPSRDRPDIFLSLRNMSTTSEPCYFCCARCLQPIHLDKSFSSLTDLQIAELNLPINQHSEVSELELSSSSLDHFVQPFSLKNDKNGFMVIENGVEVETESLSQNLRMKAELFDTLTSNSEVNHPVCSDCGDFLLDMMDQQLKMAESEWNDYNNYLKKIELNEDFPDVDGLEKELENLVSEENKLLSDLESLKKEEDSIKDAIKLQEEEKRRLKNEDEKYWREYTKHRRELISAEDEYRSLECQLNYSKSQLEKLKATNVFNVTFFIWHSGHFATINGFRLGRLPSAPVDWSEINAAWGQTCLLLSALARKMNLTFKRYNLVPYGNHSYIEVLGEVKKELPLYGSGGFRFFWDTKFDAGMVAFLDCLQQFKEEVEKGDSQFCLPYRMDKGKIEDSASGNSYSIKIQFNSEEQWTKALKFVLTNLKWGLAYLSCESGFDDKSDKQ</sequence>